<keyword evidence="2" id="KW-1185">Reference proteome</keyword>
<dbReference type="Proteomes" id="UP000790709">
    <property type="component" value="Unassembled WGS sequence"/>
</dbReference>
<reference evidence="1" key="1">
    <citation type="journal article" date="2021" name="New Phytol.">
        <title>Evolutionary innovations through gain and loss of genes in the ectomycorrhizal Boletales.</title>
        <authorList>
            <person name="Wu G."/>
            <person name="Miyauchi S."/>
            <person name="Morin E."/>
            <person name="Kuo A."/>
            <person name="Drula E."/>
            <person name="Varga T."/>
            <person name="Kohler A."/>
            <person name="Feng B."/>
            <person name="Cao Y."/>
            <person name="Lipzen A."/>
            <person name="Daum C."/>
            <person name="Hundley H."/>
            <person name="Pangilinan J."/>
            <person name="Johnson J."/>
            <person name="Barry K."/>
            <person name="LaButti K."/>
            <person name="Ng V."/>
            <person name="Ahrendt S."/>
            <person name="Min B."/>
            <person name="Choi I.G."/>
            <person name="Park H."/>
            <person name="Plett J.M."/>
            <person name="Magnuson J."/>
            <person name="Spatafora J.W."/>
            <person name="Nagy L.G."/>
            <person name="Henrissat B."/>
            <person name="Grigoriev I.V."/>
            <person name="Yang Z.L."/>
            <person name="Xu J."/>
            <person name="Martin F.M."/>
        </authorList>
    </citation>
    <scope>NUCLEOTIDE SEQUENCE</scope>
    <source>
        <strain evidence="1">KUC20120723A-06</strain>
    </source>
</reference>
<proteinExistence type="predicted"/>
<evidence type="ECO:0000313" key="1">
    <source>
        <dbReference type="EMBL" id="KAH7927765.1"/>
    </source>
</evidence>
<evidence type="ECO:0000313" key="2">
    <source>
        <dbReference type="Proteomes" id="UP000790709"/>
    </source>
</evidence>
<name>A0ACB8BPB6_9AGAM</name>
<dbReference type="EMBL" id="MU266361">
    <property type="protein sequence ID" value="KAH7927765.1"/>
    <property type="molecule type" value="Genomic_DNA"/>
</dbReference>
<sequence length="336" mass="36025">MSDIQEKPEQRRSETSSSYTRQIDGQNVDFADCAHCTRYPNKWSSIREFIREPAAEFLGTMILVIFGCGGDCQVVLSSNTNVASSPKGEYLSLNLGWAIGVALGVWASGGISGGHINPAVTLALASVRNFPWKKVPGYILAQLLGGICGAGMVYGNYFHAINIYEGGPGIRTINGTAGLFATYAADYMTPVSCFFSEFLGSAMLIITILCITDRKNGPPPPGLIPLALFFVILGIGLALGMETGYAVNPARDLGPRILTAMVGYGSAVFTFRNQYWLWCSVLGPILGMQIGALVYDTLVFTGSESILNKPNAAAERRHLHACPQQRNKLPAGADVV</sequence>
<accession>A0ACB8BPB6</accession>
<protein>
    <submittedName>
        <fullName evidence="1">Major intrinsic protein superfamily membrane channel protein</fullName>
    </submittedName>
</protein>
<organism evidence="1 2">
    <name type="scientific">Leucogyrophana mollusca</name>
    <dbReference type="NCBI Taxonomy" id="85980"/>
    <lineage>
        <taxon>Eukaryota</taxon>
        <taxon>Fungi</taxon>
        <taxon>Dikarya</taxon>
        <taxon>Basidiomycota</taxon>
        <taxon>Agaricomycotina</taxon>
        <taxon>Agaricomycetes</taxon>
        <taxon>Agaricomycetidae</taxon>
        <taxon>Boletales</taxon>
        <taxon>Boletales incertae sedis</taxon>
        <taxon>Leucogyrophana</taxon>
    </lineage>
</organism>
<gene>
    <name evidence="1" type="ORF">BV22DRAFT_1031385</name>
</gene>
<comment type="caution">
    <text evidence="1">The sequence shown here is derived from an EMBL/GenBank/DDBJ whole genome shotgun (WGS) entry which is preliminary data.</text>
</comment>